<dbReference type="PANTHER" id="PTHR43394:SF1">
    <property type="entry name" value="ATP-BINDING CASSETTE SUB-FAMILY B MEMBER 10, MITOCHONDRIAL"/>
    <property type="match status" value="1"/>
</dbReference>
<dbReference type="RefSeq" id="WP_089387419.1">
    <property type="nucleotide sequence ID" value="NZ_FZNM01000003.1"/>
</dbReference>
<dbReference type="InterPro" id="IPR003593">
    <property type="entry name" value="AAA+_ATPase"/>
</dbReference>
<dbReference type="OrthoDB" id="9808328at2"/>
<dbReference type="GO" id="GO:0005524">
    <property type="term" value="F:ATP binding"/>
    <property type="evidence" value="ECO:0007669"/>
    <property type="project" value="UniProtKB-KW"/>
</dbReference>
<dbReference type="Proteomes" id="UP000198409">
    <property type="component" value="Unassembled WGS sequence"/>
</dbReference>
<keyword evidence="5 8" id="KW-1133">Transmembrane helix</keyword>
<feature type="transmembrane region" description="Helical" evidence="8">
    <location>
        <begin position="254"/>
        <end position="276"/>
    </location>
</feature>
<feature type="domain" description="ABC transmembrane type-1" evidence="10">
    <location>
        <begin position="35"/>
        <end position="315"/>
    </location>
</feature>
<feature type="domain" description="ABC transporter" evidence="9">
    <location>
        <begin position="350"/>
        <end position="586"/>
    </location>
</feature>
<evidence type="ECO:0000259" key="10">
    <source>
        <dbReference type="PROSITE" id="PS50929"/>
    </source>
</evidence>
<dbReference type="SMART" id="SM00382">
    <property type="entry name" value="AAA"/>
    <property type="match status" value="1"/>
</dbReference>
<evidence type="ECO:0000256" key="1">
    <source>
        <dbReference type="ARBA" id="ARBA00004651"/>
    </source>
</evidence>
<evidence type="ECO:0000256" key="8">
    <source>
        <dbReference type="SAM" id="Phobius"/>
    </source>
</evidence>
<evidence type="ECO:0000256" key="2">
    <source>
        <dbReference type="ARBA" id="ARBA00022692"/>
    </source>
</evidence>
<gene>
    <name evidence="12" type="ORF">EYF88_06825</name>
    <name evidence="11" type="ORF">SAMN06265378_103276</name>
</gene>
<dbReference type="EMBL" id="FZNM01000003">
    <property type="protein sequence ID" value="SNR40442.1"/>
    <property type="molecule type" value="Genomic_DNA"/>
</dbReference>
<dbReference type="InterPro" id="IPR011918">
    <property type="entry name" value="ABC_MsbA_ATP-bd"/>
</dbReference>
<evidence type="ECO:0000256" key="5">
    <source>
        <dbReference type="ARBA" id="ARBA00022989"/>
    </source>
</evidence>
<dbReference type="SUPFAM" id="SSF52540">
    <property type="entry name" value="P-loop containing nucleoside triphosphate hydrolases"/>
    <property type="match status" value="1"/>
</dbReference>
<dbReference type="Pfam" id="PF00664">
    <property type="entry name" value="ABC_membrane"/>
    <property type="match status" value="1"/>
</dbReference>
<feature type="transmembrane region" description="Helical" evidence="8">
    <location>
        <begin position="173"/>
        <end position="191"/>
    </location>
</feature>
<dbReference type="PROSITE" id="PS50929">
    <property type="entry name" value="ABC_TM1F"/>
    <property type="match status" value="1"/>
</dbReference>
<evidence type="ECO:0000259" key="9">
    <source>
        <dbReference type="PROSITE" id="PS50893"/>
    </source>
</evidence>
<dbReference type="InterPro" id="IPR003439">
    <property type="entry name" value="ABC_transporter-like_ATP-bd"/>
</dbReference>
<evidence type="ECO:0000256" key="4">
    <source>
        <dbReference type="ARBA" id="ARBA00022840"/>
    </source>
</evidence>
<protein>
    <submittedName>
        <fullName evidence="12">ATP-binding cassette domain-containing protein</fullName>
    </submittedName>
    <submittedName>
        <fullName evidence="11">ATP-binding cassette, subfamily B</fullName>
    </submittedName>
</protein>
<dbReference type="Gene3D" id="3.40.50.300">
    <property type="entry name" value="P-loop containing nucleotide triphosphate hydrolases"/>
    <property type="match status" value="1"/>
</dbReference>
<accession>A0A238W1L5</accession>
<reference evidence="12 14" key="3">
    <citation type="submission" date="2019-02" db="EMBL/GenBank/DDBJ databases">
        <authorList>
            <person name="Zhang G."/>
        </authorList>
    </citation>
    <scope>NUCLEOTIDE SEQUENCE [LARGE SCALE GENOMIC DNA]</scope>
    <source>
        <strain evidence="12 14">CMB17</strain>
    </source>
</reference>
<evidence type="ECO:0000256" key="7">
    <source>
        <dbReference type="ARBA" id="ARBA00024725"/>
    </source>
</evidence>
<organism evidence="11 13">
    <name type="scientific">Paracoccus sediminis</name>
    <dbReference type="NCBI Taxonomy" id="1214787"/>
    <lineage>
        <taxon>Bacteria</taxon>
        <taxon>Pseudomonadati</taxon>
        <taxon>Pseudomonadota</taxon>
        <taxon>Alphaproteobacteria</taxon>
        <taxon>Rhodobacterales</taxon>
        <taxon>Paracoccaceae</taxon>
        <taxon>Paracoccus</taxon>
    </lineage>
</organism>
<dbReference type="PANTHER" id="PTHR43394">
    <property type="entry name" value="ATP-DEPENDENT PERMEASE MDL1, MITOCHONDRIAL"/>
    <property type="match status" value="1"/>
</dbReference>
<reference evidence="13" key="1">
    <citation type="submission" date="2017-06" db="EMBL/GenBank/DDBJ databases">
        <authorList>
            <person name="Varghese N."/>
            <person name="Submissions S."/>
        </authorList>
    </citation>
    <scope>NUCLEOTIDE SEQUENCE [LARGE SCALE GENOMIC DNA]</scope>
    <source>
        <strain evidence="13">DSM 26170</strain>
    </source>
</reference>
<dbReference type="EMBL" id="SIRL01000003">
    <property type="protein sequence ID" value="TBN51497.1"/>
    <property type="molecule type" value="Genomic_DNA"/>
</dbReference>
<keyword evidence="2 8" id="KW-0812">Transmembrane</keyword>
<dbReference type="GO" id="GO:0005886">
    <property type="term" value="C:plasma membrane"/>
    <property type="evidence" value="ECO:0007669"/>
    <property type="project" value="UniProtKB-SubCell"/>
</dbReference>
<keyword evidence="6 8" id="KW-0472">Membrane</keyword>
<keyword evidence="3" id="KW-0547">Nucleotide-binding</keyword>
<evidence type="ECO:0000256" key="3">
    <source>
        <dbReference type="ARBA" id="ARBA00022741"/>
    </source>
</evidence>
<reference evidence="11" key="2">
    <citation type="submission" date="2017-06" db="EMBL/GenBank/DDBJ databases">
        <authorList>
            <person name="Kim H.J."/>
            <person name="Triplett B.A."/>
        </authorList>
    </citation>
    <scope>NUCLEOTIDE SEQUENCE [LARGE SCALE GENOMIC DNA]</scope>
    <source>
        <strain evidence="11">DSM 26170</strain>
    </source>
</reference>
<dbReference type="InterPro" id="IPR039421">
    <property type="entry name" value="Type_1_exporter"/>
</dbReference>
<dbReference type="AlphaFoldDB" id="A0A238W1L5"/>
<comment type="subcellular location">
    <subcellularLocation>
        <location evidence="1">Cell membrane</location>
        <topology evidence="1">Multi-pass membrane protein</topology>
    </subcellularLocation>
</comment>
<evidence type="ECO:0000313" key="13">
    <source>
        <dbReference type="Proteomes" id="UP000198409"/>
    </source>
</evidence>
<dbReference type="InterPro" id="IPR036640">
    <property type="entry name" value="ABC1_TM_sf"/>
</dbReference>
<comment type="function">
    <text evidence="7">Part of an ABC transporter complex. Transmembrane domains (TMD) form a pore in the inner membrane and the ATP-binding domain (NBD) is responsible for energy generation.</text>
</comment>
<evidence type="ECO:0000313" key="12">
    <source>
        <dbReference type="EMBL" id="TBN51497.1"/>
    </source>
</evidence>
<dbReference type="FunFam" id="3.40.50.300:FF:000218">
    <property type="entry name" value="Multidrug ABC transporter ATP-binding protein"/>
    <property type="match status" value="1"/>
</dbReference>
<dbReference type="InterPro" id="IPR017871">
    <property type="entry name" value="ABC_transporter-like_CS"/>
</dbReference>
<keyword evidence="4 11" id="KW-0067">ATP-binding</keyword>
<dbReference type="CDD" id="cd18575">
    <property type="entry name" value="ABC_6TM_bac_exporter_ABCB8_10_like"/>
    <property type="match status" value="1"/>
</dbReference>
<sequence length="598" mass="63823">MARGTTITTDRPTSKRVGALRALWPFVRPYRAQMALALIALAATSAISLILPLAVRRVVDNFDDGAGLLDEYFGAALVIVAALALGTAARYYFVTRLGERVVADIRKAVFARVVTLSPAFFERVMTGEILSRITTDTTLIQSVIGSSLSIALRNMLILSGGLAMLAFTSVKLMGLVLLIVPAILVPIIVLGRRLRGLSRVGQDWIAASSGAASETLLAAQTVQAFTHESRSIARFDDVTERSFDVALTRIRTRALMTAIVIFLIFAGVIGVLWIGARDVRTGAMTAGQLVQFVIYAILVASSTGALSEIWGEVQRAAGATERLGELLAAEDALTDPALPIALPRPVRGQIALRGVAFRYPTRPDVSALEGIDLTIRPGETVALVGPSGAGKTTVIQLIQRFWDPAAGQVMLDDIDLRAMRRDDFRQAIALVPQDPVIFAASALDNIRLGRPDASPVEVQAAARAAHAHDFIGALPQGYDTPLGERGVMLSGGQRQRIAIARAILRDAPVLLLDEATSALDAESESLVQAAVARLSEGRTTVVVAHRLATVKKADRIVVFDGGRIVAQGTHDVLVAEGGLYARLARMQFTDMAPMPEPA</sequence>
<dbReference type="Gene3D" id="1.20.1560.10">
    <property type="entry name" value="ABC transporter type 1, transmembrane domain"/>
    <property type="match status" value="1"/>
</dbReference>
<dbReference type="GO" id="GO:0015421">
    <property type="term" value="F:ABC-type oligopeptide transporter activity"/>
    <property type="evidence" value="ECO:0007669"/>
    <property type="project" value="TreeGrafter"/>
</dbReference>
<dbReference type="Proteomes" id="UP000292859">
    <property type="component" value="Unassembled WGS sequence"/>
</dbReference>
<evidence type="ECO:0000313" key="11">
    <source>
        <dbReference type="EMBL" id="SNR40442.1"/>
    </source>
</evidence>
<dbReference type="PROSITE" id="PS50893">
    <property type="entry name" value="ABC_TRANSPORTER_2"/>
    <property type="match status" value="1"/>
</dbReference>
<feature type="transmembrane region" description="Helical" evidence="8">
    <location>
        <begin position="150"/>
        <end position="167"/>
    </location>
</feature>
<dbReference type="GO" id="GO:0090374">
    <property type="term" value="P:oligopeptide export from mitochondrion"/>
    <property type="evidence" value="ECO:0007669"/>
    <property type="project" value="TreeGrafter"/>
</dbReference>
<dbReference type="GO" id="GO:0016887">
    <property type="term" value="F:ATP hydrolysis activity"/>
    <property type="evidence" value="ECO:0007669"/>
    <property type="project" value="InterPro"/>
</dbReference>
<keyword evidence="14" id="KW-1185">Reference proteome</keyword>
<evidence type="ECO:0000313" key="14">
    <source>
        <dbReference type="Proteomes" id="UP000292859"/>
    </source>
</evidence>
<name>A0A238W1L5_9RHOB</name>
<dbReference type="PROSITE" id="PS00211">
    <property type="entry name" value="ABC_TRANSPORTER_1"/>
    <property type="match status" value="1"/>
</dbReference>
<evidence type="ECO:0000256" key="6">
    <source>
        <dbReference type="ARBA" id="ARBA00023136"/>
    </source>
</evidence>
<dbReference type="NCBIfam" id="TIGR02204">
    <property type="entry name" value="MsbA_rel"/>
    <property type="match status" value="1"/>
</dbReference>
<proteinExistence type="predicted"/>
<dbReference type="SUPFAM" id="SSF90123">
    <property type="entry name" value="ABC transporter transmembrane region"/>
    <property type="match status" value="1"/>
</dbReference>
<dbReference type="Pfam" id="PF00005">
    <property type="entry name" value="ABC_tran"/>
    <property type="match status" value="1"/>
</dbReference>
<feature type="transmembrane region" description="Helical" evidence="8">
    <location>
        <begin position="75"/>
        <end position="93"/>
    </location>
</feature>
<feature type="transmembrane region" description="Helical" evidence="8">
    <location>
        <begin position="35"/>
        <end position="55"/>
    </location>
</feature>
<dbReference type="InterPro" id="IPR027417">
    <property type="entry name" value="P-loop_NTPase"/>
</dbReference>
<dbReference type="InterPro" id="IPR011527">
    <property type="entry name" value="ABC1_TM_dom"/>
</dbReference>